<accession>I8TNT7</accession>
<dbReference type="EMBL" id="CP010978">
    <property type="protein sequence ID" value="AJQ29024.1"/>
    <property type="molecule type" value="Genomic_DNA"/>
</dbReference>
<dbReference type="AlphaFoldDB" id="I8TNT7"/>
<reference evidence="2" key="2">
    <citation type="submission" date="2015-02" db="EMBL/GenBank/DDBJ databases">
        <title>Complete Genome Sequence of Pelosinus fermentans JBW45.</title>
        <authorList>
            <person name="De Leon K.B."/>
            <person name="Utturkar S.M."/>
            <person name="Camilleri L.B."/>
            <person name="Arkin A.P."/>
            <person name="Fields M.W."/>
            <person name="Brown S.D."/>
            <person name="Wall J.D."/>
        </authorList>
    </citation>
    <scope>NUCLEOTIDE SEQUENCE [LARGE SCALE GENOMIC DNA]</scope>
    <source>
        <strain evidence="2">JBW45</strain>
    </source>
</reference>
<reference evidence="1 2" key="1">
    <citation type="journal article" date="2015" name="Genome Announc.">
        <title>Complete Genome Sequence of Pelosinus fermentans JBW45, a Member of a Remarkably Competitive Group of Negativicutes in the Firmicutes Phylum.</title>
        <authorList>
            <person name="De Leon K.B."/>
            <person name="Utturkar S.M."/>
            <person name="Camilleri L.B."/>
            <person name="Elias D.A."/>
            <person name="Arkin A.P."/>
            <person name="Fields M.W."/>
            <person name="Brown S.D."/>
            <person name="Wall J.D."/>
        </authorList>
    </citation>
    <scope>NUCLEOTIDE SEQUENCE [LARGE SCALE GENOMIC DNA]</scope>
    <source>
        <strain evidence="1 2">JBW45</strain>
    </source>
</reference>
<dbReference type="Proteomes" id="UP000005361">
    <property type="component" value="Chromosome"/>
</dbReference>
<evidence type="ECO:0000313" key="1">
    <source>
        <dbReference type="EMBL" id="AJQ29024.1"/>
    </source>
</evidence>
<sequence length="90" mass="9997">MGKTQNTSAGPGPVIYCGPNLGSKGLLRYVIYKQELPEHLNSLFAKCPEIKELFIPVQELAKVQAEIKQPGTIFYRLYQVVQAFSQKGAI</sequence>
<dbReference type="KEGG" id="pft:JBW_03687"/>
<gene>
    <name evidence="1" type="ORF">JBW_03687</name>
</gene>
<organism evidence="1 2">
    <name type="scientific">Pelosinus fermentans JBW45</name>
    <dbReference type="NCBI Taxonomy" id="1192197"/>
    <lineage>
        <taxon>Bacteria</taxon>
        <taxon>Bacillati</taxon>
        <taxon>Bacillota</taxon>
        <taxon>Negativicutes</taxon>
        <taxon>Selenomonadales</taxon>
        <taxon>Sporomusaceae</taxon>
        <taxon>Pelosinus</taxon>
    </lineage>
</organism>
<dbReference type="STRING" id="1192197.JBW_03687"/>
<dbReference type="OrthoDB" id="2739959at2"/>
<protein>
    <submittedName>
        <fullName evidence="1">Uncharacterized protein</fullName>
    </submittedName>
</protein>
<dbReference type="HOGENOM" id="CLU_179965_1_0_9"/>
<name>I8TNT7_9FIRM</name>
<dbReference type="RefSeq" id="WP_007960513.1">
    <property type="nucleotide sequence ID" value="NZ_CP010978.1"/>
</dbReference>
<evidence type="ECO:0000313" key="2">
    <source>
        <dbReference type="Proteomes" id="UP000005361"/>
    </source>
</evidence>
<proteinExistence type="predicted"/>